<sequence>MSCEIRLSEKHGVNPTLGICFWCGGADGSIALLGRLPGDEEAAHRTFISYDPCDDCKAQFEQGITLVECSEHPNDPDDLQPPIQKDRQATLYPTGRYLVITEEAIERLLPEGPMLDAVLSKRRGYLEVAAFEMINPTETGEEALASEPADETEGS</sequence>
<organism evidence="1">
    <name type="scientific">marine sediment metagenome</name>
    <dbReference type="NCBI Taxonomy" id="412755"/>
    <lineage>
        <taxon>unclassified sequences</taxon>
        <taxon>metagenomes</taxon>
        <taxon>ecological metagenomes</taxon>
    </lineage>
</organism>
<proteinExistence type="predicted"/>
<protein>
    <submittedName>
        <fullName evidence="1">Uncharacterized protein</fullName>
    </submittedName>
</protein>
<evidence type="ECO:0000313" key="1">
    <source>
        <dbReference type="EMBL" id="KKL71057.1"/>
    </source>
</evidence>
<name>A0A0F9H703_9ZZZZ</name>
<accession>A0A0F9H703</accession>
<dbReference type="EMBL" id="LAZR01025704">
    <property type="protein sequence ID" value="KKL71057.1"/>
    <property type="molecule type" value="Genomic_DNA"/>
</dbReference>
<dbReference type="AlphaFoldDB" id="A0A0F9H703"/>
<gene>
    <name evidence="1" type="ORF">LCGC14_2098680</name>
</gene>
<comment type="caution">
    <text evidence="1">The sequence shown here is derived from an EMBL/GenBank/DDBJ whole genome shotgun (WGS) entry which is preliminary data.</text>
</comment>
<reference evidence="1" key="1">
    <citation type="journal article" date="2015" name="Nature">
        <title>Complex archaea that bridge the gap between prokaryotes and eukaryotes.</title>
        <authorList>
            <person name="Spang A."/>
            <person name="Saw J.H."/>
            <person name="Jorgensen S.L."/>
            <person name="Zaremba-Niedzwiedzka K."/>
            <person name="Martijn J."/>
            <person name="Lind A.E."/>
            <person name="van Eijk R."/>
            <person name="Schleper C."/>
            <person name="Guy L."/>
            <person name="Ettema T.J."/>
        </authorList>
    </citation>
    <scope>NUCLEOTIDE SEQUENCE</scope>
</reference>